<feature type="transmembrane region" description="Helical" evidence="8">
    <location>
        <begin position="129"/>
        <end position="150"/>
    </location>
</feature>
<dbReference type="InParanoid" id="A0A200Q8Q5"/>
<evidence type="ECO:0000259" key="9">
    <source>
        <dbReference type="PROSITE" id="PS50850"/>
    </source>
</evidence>
<dbReference type="Proteomes" id="UP000195402">
    <property type="component" value="Unassembled WGS sequence"/>
</dbReference>
<dbReference type="GO" id="GO:0022857">
    <property type="term" value="F:transmembrane transporter activity"/>
    <property type="evidence" value="ECO:0007669"/>
    <property type="project" value="InterPro"/>
</dbReference>
<keyword evidence="4 8" id="KW-1133">Transmembrane helix</keyword>
<dbReference type="GO" id="GO:0016020">
    <property type="term" value="C:membrane"/>
    <property type="evidence" value="ECO:0007669"/>
    <property type="project" value="UniProtKB-SubCell"/>
</dbReference>
<dbReference type="CDD" id="cd17328">
    <property type="entry name" value="MFS_spinster_like"/>
    <property type="match status" value="1"/>
</dbReference>
<dbReference type="InterPro" id="IPR011701">
    <property type="entry name" value="MFS"/>
</dbReference>
<feature type="transmembrane region" description="Helical" evidence="8">
    <location>
        <begin position="362"/>
        <end position="382"/>
    </location>
</feature>
<dbReference type="InterPro" id="IPR044770">
    <property type="entry name" value="MFS_spinster-like"/>
</dbReference>
<feature type="domain" description="Major facilitator superfamily (MFS) profile" evidence="9">
    <location>
        <begin position="21"/>
        <end position="479"/>
    </location>
</feature>
<sequence length="515" mass="55616">MAGSPILDSTSTPSWFTPKRLLIIFCVINMLNYVDRGAIASNGVNGSLRTCTEGGICTGGNGIQGDFNLNYFQDGVLSSAFMVGLLVASPIFASLAKSHNPFRLIGVGLSVWTFATAGCGFSFDFWSITIFRMLVGVGEASFISLAAPFIDDNAPVAQKTAWLAVFYMCIPTGIAFGYVYGGLVGGNFNWRFAFFGEAILMLPFAVLGFVMKPLQLIGFAPVELEKTSIPEERTTPEVEGMLVSNGKGGVLAGNDEFDDYNSNKTSLPKGTNKIMNQFSRFWTDMKVLLFDKVYVVNVLGYIAYNFVIGAYSYWGPKAGYEIYHMSNADLMFGGVTIVCGIFGTLAGGLILDRMNSTISNAFKLLSGAAFLGAIFCFCAFLSKNLYGFLVLFAIGELLVFATQAPVNYVCLHCVKPNLRPLSMAMSTVSIHIFGDVPSSPLVGVLQDAINNWRETALILTSILFLSSGIWFIGIFLHSVDKYNEVEPLVATTGGPDLRPLLGGNPAEIPNESAEP</sequence>
<organism evidence="10 11">
    <name type="scientific">Macleaya cordata</name>
    <name type="common">Five-seeded plume-poppy</name>
    <name type="synonym">Bocconia cordata</name>
    <dbReference type="NCBI Taxonomy" id="56857"/>
    <lineage>
        <taxon>Eukaryota</taxon>
        <taxon>Viridiplantae</taxon>
        <taxon>Streptophyta</taxon>
        <taxon>Embryophyta</taxon>
        <taxon>Tracheophyta</taxon>
        <taxon>Spermatophyta</taxon>
        <taxon>Magnoliopsida</taxon>
        <taxon>Ranunculales</taxon>
        <taxon>Papaveraceae</taxon>
        <taxon>Papaveroideae</taxon>
        <taxon>Macleaya</taxon>
    </lineage>
</organism>
<feature type="transmembrane region" description="Helical" evidence="8">
    <location>
        <begin position="192"/>
        <end position="211"/>
    </location>
</feature>
<feature type="transmembrane region" description="Helical" evidence="8">
    <location>
        <begin position="102"/>
        <end position="123"/>
    </location>
</feature>
<evidence type="ECO:0000256" key="8">
    <source>
        <dbReference type="SAM" id="Phobius"/>
    </source>
</evidence>
<reference evidence="10 11" key="1">
    <citation type="journal article" date="2017" name="Mol. Plant">
        <title>The Genome of Medicinal Plant Macleaya cordata Provides New Insights into Benzylisoquinoline Alkaloids Metabolism.</title>
        <authorList>
            <person name="Liu X."/>
            <person name="Liu Y."/>
            <person name="Huang P."/>
            <person name="Ma Y."/>
            <person name="Qing Z."/>
            <person name="Tang Q."/>
            <person name="Cao H."/>
            <person name="Cheng P."/>
            <person name="Zheng Y."/>
            <person name="Yuan Z."/>
            <person name="Zhou Y."/>
            <person name="Liu J."/>
            <person name="Tang Z."/>
            <person name="Zhuo Y."/>
            <person name="Zhang Y."/>
            <person name="Yu L."/>
            <person name="Huang J."/>
            <person name="Yang P."/>
            <person name="Peng Q."/>
            <person name="Zhang J."/>
            <person name="Jiang W."/>
            <person name="Zhang Z."/>
            <person name="Lin K."/>
            <person name="Ro D.K."/>
            <person name="Chen X."/>
            <person name="Xiong X."/>
            <person name="Shang Y."/>
            <person name="Huang S."/>
            <person name="Zeng J."/>
        </authorList>
    </citation>
    <scope>NUCLEOTIDE SEQUENCE [LARGE SCALE GENOMIC DNA]</scope>
    <source>
        <strain evidence="11">cv. BLH2017</strain>
        <tissue evidence="10">Root</tissue>
    </source>
</reference>
<feature type="transmembrane region" description="Helical" evidence="8">
    <location>
        <begin position="162"/>
        <end position="180"/>
    </location>
</feature>
<dbReference type="InterPro" id="IPR020846">
    <property type="entry name" value="MFS_dom"/>
</dbReference>
<dbReference type="Pfam" id="PF07690">
    <property type="entry name" value="MFS_1"/>
    <property type="match status" value="1"/>
</dbReference>
<evidence type="ECO:0000256" key="5">
    <source>
        <dbReference type="ARBA" id="ARBA00023136"/>
    </source>
</evidence>
<dbReference type="Gene3D" id="1.20.1250.20">
    <property type="entry name" value="MFS general substrate transporter like domains"/>
    <property type="match status" value="1"/>
</dbReference>
<comment type="similarity">
    <text evidence="6">Belongs to the major facilitator superfamily. Spinster (TC 2.A.1.49) family.</text>
</comment>
<dbReference type="PANTHER" id="PTHR23505:SF79">
    <property type="entry name" value="PROTEIN SPINSTER"/>
    <property type="match status" value="1"/>
</dbReference>
<comment type="subcellular location">
    <subcellularLocation>
        <location evidence="1">Membrane</location>
        <topology evidence="1">Multi-pass membrane protein</topology>
    </subcellularLocation>
</comment>
<dbReference type="SUPFAM" id="SSF103473">
    <property type="entry name" value="MFS general substrate transporter"/>
    <property type="match status" value="1"/>
</dbReference>
<feature type="transmembrane region" description="Helical" evidence="8">
    <location>
        <begin position="388"/>
        <end position="411"/>
    </location>
</feature>
<feature type="transmembrane region" description="Helical" evidence="8">
    <location>
        <begin position="330"/>
        <end position="350"/>
    </location>
</feature>
<dbReference type="EMBL" id="MVGT01002714">
    <property type="protein sequence ID" value="OVA06815.1"/>
    <property type="molecule type" value="Genomic_DNA"/>
</dbReference>
<feature type="transmembrane region" description="Helical" evidence="8">
    <location>
        <begin position="293"/>
        <end position="314"/>
    </location>
</feature>
<dbReference type="STRING" id="56857.A0A200Q8Q5"/>
<evidence type="ECO:0000313" key="11">
    <source>
        <dbReference type="Proteomes" id="UP000195402"/>
    </source>
</evidence>
<dbReference type="PANTHER" id="PTHR23505">
    <property type="entry name" value="SPINSTER"/>
    <property type="match status" value="1"/>
</dbReference>
<keyword evidence="11" id="KW-1185">Reference proteome</keyword>
<feature type="transmembrane region" description="Helical" evidence="8">
    <location>
        <begin position="76"/>
        <end position="95"/>
    </location>
</feature>
<evidence type="ECO:0000256" key="2">
    <source>
        <dbReference type="ARBA" id="ARBA00022448"/>
    </source>
</evidence>
<feature type="transmembrane region" description="Helical" evidence="8">
    <location>
        <begin position="456"/>
        <end position="476"/>
    </location>
</feature>
<evidence type="ECO:0000256" key="4">
    <source>
        <dbReference type="ARBA" id="ARBA00022989"/>
    </source>
</evidence>
<feature type="region of interest" description="Disordered" evidence="7">
    <location>
        <begin position="496"/>
        <end position="515"/>
    </location>
</feature>
<evidence type="ECO:0000256" key="1">
    <source>
        <dbReference type="ARBA" id="ARBA00004141"/>
    </source>
</evidence>
<dbReference type="FunCoup" id="A0A200Q8Q5">
    <property type="interactions" value="3068"/>
</dbReference>
<evidence type="ECO:0000256" key="7">
    <source>
        <dbReference type="SAM" id="MobiDB-lite"/>
    </source>
</evidence>
<dbReference type="OrthoDB" id="6770063at2759"/>
<evidence type="ECO:0000256" key="6">
    <source>
        <dbReference type="ARBA" id="ARBA00024338"/>
    </source>
</evidence>
<evidence type="ECO:0000313" key="10">
    <source>
        <dbReference type="EMBL" id="OVA06815.1"/>
    </source>
</evidence>
<accession>A0A200Q8Q5</accession>
<dbReference type="InterPro" id="IPR036259">
    <property type="entry name" value="MFS_trans_sf"/>
</dbReference>
<keyword evidence="5 8" id="KW-0472">Membrane</keyword>
<keyword evidence="2" id="KW-0813">Transport</keyword>
<protein>
    <submittedName>
        <fullName evidence="10">Major facilitator superfamily</fullName>
    </submittedName>
</protein>
<dbReference type="AlphaFoldDB" id="A0A200Q8Q5"/>
<keyword evidence="3 8" id="KW-0812">Transmembrane</keyword>
<gene>
    <name evidence="10" type="ORF">BVC80_8723g20</name>
</gene>
<evidence type="ECO:0000256" key="3">
    <source>
        <dbReference type="ARBA" id="ARBA00022692"/>
    </source>
</evidence>
<proteinExistence type="inferred from homology"/>
<dbReference type="OMA" id="YTCVYTA"/>
<name>A0A200Q8Q5_MACCD</name>
<dbReference type="PROSITE" id="PS50850">
    <property type="entry name" value="MFS"/>
    <property type="match status" value="1"/>
</dbReference>
<comment type="caution">
    <text evidence="10">The sequence shown here is derived from an EMBL/GenBank/DDBJ whole genome shotgun (WGS) entry which is preliminary data.</text>
</comment>